<dbReference type="RefSeq" id="WP_254011430.1">
    <property type="nucleotide sequence ID" value="NZ_JAMZMM010000065.1"/>
</dbReference>
<dbReference type="PANTHER" id="PTHR45947:SF3">
    <property type="entry name" value="SULFOQUINOVOSYL TRANSFERASE SQD2"/>
    <property type="match status" value="1"/>
</dbReference>
<proteinExistence type="predicted"/>
<organism evidence="2 3">
    <name type="scientific">Limnofasciculus baicalensis BBK-W-15</name>
    <dbReference type="NCBI Taxonomy" id="2699891"/>
    <lineage>
        <taxon>Bacteria</taxon>
        <taxon>Bacillati</taxon>
        <taxon>Cyanobacteriota</taxon>
        <taxon>Cyanophyceae</taxon>
        <taxon>Coleofasciculales</taxon>
        <taxon>Coleofasciculaceae</taxon>
        <taxon>Limnofasciculus</taxon>
        <taxon>Limnofasciculus baicalensis</taxon>
    </lineage>
</organism>
<dbReference type="InterPro" id="IPR001296">
    <property type="entry name" value="Glyco_trans_1"/>
</dbReference>
<dbReference type="SUPFAM" id="SSF53756">
    <property type="entry name" value="UDP-Glycosyltransferase/glycogen phosphorylase"/>
    <property type="match status" value="1"/>
</dbReference>
<dbReference type="Pfam" id="PF00534">
    <property type="entry name" value="Glycos_transf_1"/>
    <property type="match status" value="1"/>
</dbReference>
<accession>A0AAE3GQ09</accession>
<keyword evidence="3" id="KW-1185">Reference proteome</keyword>
<dbReference type="Proteomes" id="UP001204953">
    <property type="component" value="Unassembled WGS sequence"/>
</dbReference>
<gene>
    <name evidence="2" type="ORF">NJ959_09145</name>
</gene>
<reference evidence="2" key="1">
    <citation type="submission" date="2022-06" db="EMBL/GenBank/DDBJ databases">
        <title>New cyanobacteria of genus Symplocastrum in benthos of Lake Baikal.</title>
        <authorList>
            <person name="Sorokovikova E."/>
            <person name="Tikhonova I."/>
            <person name="Krasnopeev A."/>
            <person name="Evseev P."/>
            <person name="Gladkikh A."/>
            <person name="Belykh O."/>
        </authorList>
    </citation>
    <scope>NUCLEOTIDE SEQUENCE</scope>
    <source>
        <strain evidence="2">BBK-W-15</strain>
    </source>
</reference>
<dbReference type="PANTHER" id="PTHR45947">
    <property type="entry name" value="SULFOQUINOVOSYL TRANSFERASE SQD2"/>
    <property type="match status" value="1"/>
</dbReference>
<dbReference type="CDD" id="cd03801">
    <property type="entry name" value="GT4_PimA-like"/>
    <property type="match status" value="1"/>
</dbReference>
<name>A0AAE3GQ09_9CYAN</name>
<dbReference type="Gene3D" id="3.40.50.2000">
    <property type="entry name" value="Glycogen Phosphorylase B"/>
    <property type="match status" value="2"/>
</dbReference>
<dbReference type="EMBL" id="JAMZMM010000065">
    <property type="protein sequence ID" value="MCP2728635.1"/>
    <property type="molecule type" value="Genomic_DNA"/>
</dbReference>
<evidence type="ECO:0000313" key="3">
    <source>
        <dbReference type="Proteomes" id="UP001204953"/>
    </source>
</evidence>
<evidence type="ECO:0000259" key="1">
    <source>
        <dbReference type="Pfam" id="PF00534"/>
    </source>
</evidence>
<evidence type="ECO:0000313" key="2">
    <source>
        <dbReference type="EMBL" id="MCP2728635.1"/>
    </source>
</evidence>
<sequence length="434" mass="47958">MNQKSGKIKVGFYLRNEGYPNADVRFPELGNPGIGGTQFTTIATAYYLNKFYSDRVEVLILANSTKLLPPSLKTAMAANEVDAAVKSKEAGCDIFVFKSQGNEELFKQLHTLNINAIARSNNTPKVHVLNQLADIPQIKCHLCVGQEQLDSLRDHKIFDKSTRIFNPFNADNFVPKNDIVKTGNTVVFLGSIIPAKGFHFLARVWREILKQKPEARLIVIGTGQVYSRNNKLGKWGVAEENYEANSIRPFLSDENGNVIESVHFAGLLGTEKIEILQKADVGVVNPSGATETFCSGAVEIQACGTPVVSAAKGGLLDTVSHGKTGLLGNSDRELVKNILYLLNNPTIAKEFGKNGIEFVKNKFSYQENAKQWLELLTDICNDKLPRQPPMKSNYFYDAKFLREGMRVLKKTIPPLRSIPSLSEIKALLKGGKGE</sequence>
<dbReference type="InterPro" id="IPR050194">
    <property type="entry name" value="Glycosyltransferase_grp1"/>
</dbReference>
<protein>
    <submittedName>
        <fullName evidence="2">Glycosyltransferase family 4 protein</fullName>
    </submittedName>
</protein>
<dbReference type="GO" id="GO:0016757">
    <property type="term" value="F:glycosyltransferase activity"/>
    <property type="evidence" value="ECO:0007669"/>
    <property type="project" value="InterPro"/>
</dbReference>
<comment type="caution">
    <text evidence="2">The sequence shown here is derived from an EMBL/GenBank/DDBJ whole genome shotgun (WGS) entry which is preliminary data.</text>
</comment>
<feature type="domain" description="Glycosyl transferase family 1" evidence="1">
    <location>
        <begin position="172"/>
        <end position="357"/>
    </location>
</feature>
<dbReference type="AlphaFoldDB" id="A0AAE3GQ09"/>